<dbReference type="EMBL" id="JYDW01000277">
    <property type="protein sequence ID" value="KRZ50161.1"/>
    <property type="molecule type" value="Genomic_DNA"/>
</dbReference>
<sequence>MQPLEWFRWVDDLLNTVHHEWHPSPGITPDPTQGDTAAAPVDLILIPCTLLSAAINSSCDSVA</sequence>
<gene>
    <name evidence="1" type="ORF">T02_2362</name>
</gene>
<reference evidence="1 2" key="1">
    <citation type="submission" date="2015-05" db="EMBL/GenBank/DDBJ databases">
        <title>Evolution of Trichinella species and genotypes.</title>
        <authorList>
            <person name="Korhonen P.K."/>
            <person name="Edoardo P."/>
            <person name="Giuseppe L.R."/>
            <person name="Gasser R.B."/>
        </authorList>
    </citation>
    <scope>NUCLEOTIDE SEQUENCE [LARGE SCALE GENOMIC DNA]</scope>
    <source>
        <strain evidence="1">ISS10</strain>
    </source>
</reference>
<proteinExistence type="predicted"/>
<accession>A0A0V1KSS3</accession>
<dbReference type="Proteomes" id="UP000054721">
    <property type="component" value="Unassembled WGS sequence"/>
</dbReference>
<evidence type="ECO:0000313" key="2">
    <source>
        <dbReference type="Proteomes" id="UP000054721"/>
    </source>
</evidence>
<comment type="caution">
    <text evidence="1">The sequence shown here is derived from an EMBL/GenBank/DDBJ whole genome shotgun (WGS) entry which is preliminary data.</text>
</comment>
<evidence type="ECO:0000313" key="1">
    <source>
        <dbReference type="EMBL" id="KRZ50161.1"/>
    </source>
</evidence>
<organism evidence="1 2">
    <name type="scientific">Trichinella nativa</name>
    <dbReference type="NCBI Taxonomy" id="6335"/>
    <lineage>
        <taxon>Eukaryota</taxon>
        <taxon>Metazoa</taxon>
        <taxon>Ecdysozoa</taxon>
        <taxon>Nematoda</taxon>
        <taxon>Enoplea</taxon>
        <taxon>Dorylaimia</taxon>
        <taxon>Trichinellida</taxon>
        <taxon>Trichinellidae</taxon>
        <taxon>Trichinella</taxon>
    </lineage>
</organism>
<dbReference type="AlphaFoldDB" id="A0A0V1KSS3"/>
<name>A0A0V1KSS3_9BILA</name>
<keyword evidence="2" id="KW-1185">Reference proteome</keyword>
<protein>
    <submittedName>
        <fullName evidence="1">Uncharacterized protein</fullName>
    </submittedName>
</protein>